<comment type="caution">
    <text evidence="8">The sequence shown here is derived from an EMBL/GenBank/DDBJ whole genome shotgun (WGS) entry which is preliminary data.</text>
</comment>
<evidence type="ECO:0008006" key="10">
    <source>
        <dbReference type="Google" id="ProtNLM"/>
    </source>
</evidence>
<accession>A0AAD4CXF7</accession>
<keyword evidence="9" id="KW-1185">Reference proteome</keyword>
<keyword evidence="3 7" id="KW-0812">Transmembrane</keyword>
<feature type="transmembrane region" description="Helical" evidence="7">
    <location>
        <begin position="151"/>
        <end position="172"/>
    </location>
</feature>
<feature type="region of interest" description="Disordered" evidence="6">
    <location>
        <begin position="1"/>
        <end position="29"/>
    </location>
</feature>
<dbReference type="PANTHER" id="PTHR43791">
    <property type="entry name" value="PERMEASE-RELATED"/>
    <property type="match status" value="1"/>
</dbReference>
<feature type="transmembrane region" description="Helical" evidence="7">
    <location>
        <begin position="125"/>
        <end position="145"/>
    </location>
</feature>
<feature type="transmembrane region" description="Helical" evidence="7">
    <location>
        <begin position="47"/>
        <end position="65"/>
    </location>
</feature>
<evidence type="ECO:0000256" key="2">
    <source>
        <dbReference type="ARBA" id="ARBA00022448"/>
    </source>
</evidence>
<proteinExistence type="predicted"/>
<keyword evidence="5 7" id="KW-0472">Membrane</keyword>
<feature type="compositionally biased region" description="Basic and acidic residues" evidence="6">
    <location>
        <begin position="14"/>
        <end position="29"/>
    </location>
</feature>
<reference evidence="8" key="1">
    <citation type="journal article" date="2019" name="Beilstein J. Org. Chem.">
        <title>Nanangenines: drimane sesquiterpenoids as the dominant metabolite cohort of a novel Australian fungus, Aspergillus nanangensis.</title>
        <authorList>
            <person name="Lacey H.J."/>
            <person name="Gilchrist C.L.M."/>
            <person name="Crombie A."/>
            <person name="Kalaitzis J.A."/>
            <person name="Vuong D."/>
            <person name="Rutledge P.J."/>
            <person name="Turner P."/>
            <person name="Pitt J.I."/>
            <person name="Lacey E."/>
            <person name="Chooi Y.H."/>
            <person name="Piggott A.M."/>
        </authorList>
    </citation>
    <scope>NUCLEOTIDE SEQUENCE</scope>
    <source>
        <strain evidence="8">MST-FP2251</strain>
    </source>
</reference>
<keyword evidence="2" id="KW-0813">Transport</keyword>
<dbReference type="Gene3D" id="1.20.1250.20">
    <property type="entry name" value="MFS general substrate transporter like domains"/>
    <property type="match status" value="1"/>
</dbReference>
<evidence type="ECO:0000256" key="6">
    <source>
        <dbReference type="SAM" id="MobiDB-lite"/>
    </source>
</evidence>
<evidence type="ECO:0000256" key="4">
    <source>
        <dbReference type="ARBA" id="ARBA00022989"/>
    </source>
</evidence>
<dbReference type="AlphaFoldDB" id="A0AAD4CXF7"/>
<dbReference type="InterPro" id="IPR011701">
    <property type="entry name" value="MFS"/>
</dbReference>
<reference evidence="8" key="2">
    <citation type="submission" date="2020-02" db="EMBL/GenBank/DDBJ databases">
        <authorList>
            <person name="Gilchrist C.L.M."/>
            <person name="Chooi Y.-H."/>
        </authorList>
    </citation>
    <scope>NUCLEOTIDE SEQUENCE</scope>
    <source>
        <strain evidence="8">MST-FP2251</strain>
    </source>
</reference>
<name>A0AAD4CXF7_ASPNN</name>
<evidence type="ECO:0000256" key="3">
    <source>
        <dbReference type="ARBA" id="ARBA00022692"/>
    </source>
</evidence>
<evidence type="ECO:0000313" key="9">
    <source>
        <dbReference type="Proteomes" id="UP001194746"/>
    </source>
</evidence>
<evidence type="ECO:0000256" key="5">
    <source>
        <dbReference type="ARBA" id="ARBA00023136"/>
    </source>
</evidence>
<organism evidence="8 9">
    <name type="scientific">Aspergillus nanangensis</name>
    <dbReference type="NCBI Taxonomy" id="2582783"/>
    <lineage>
        <taxon>Eukaryota</taxon>
        <taxon>Fungi</taxon>
        <taxon>Dikarya</taxon>
        <taxon>Ascomycota</taxon>
        <taxon>Pezizomycotina</taxon>
        <taxon>Eurotiomycetes</taxon>
        <taxon>Eurotiomycetidae</taxon>
        <taxon>Eurotiales</taxon>
        <taxon>Aspergillaceae</taxon>
        <taxon>Aspergillus</taxon>
        <taxon>Aspergillus subgen. Circumdati</taxon>
    </lineage>
</organism>
<sequence>MANNPYLETGLENDSSKNGHIEEMESVRSGEELDQERRIFRKIDCRLLPITAIVYLLCYLDRSNIGNAKIMNTTTGDTLLQTNNISNYQFTVAMMVFLVAYSVFETPSNLALKFFQPHRQEWLGFLVIAFGCFCTGIAGTHNFAGVSALRFFLGAAEAGVFPGIIFYLTFWYKPAKRASRIAVFMCSATLSGAFGGCESTKSINFIPQPNFV</sequence>
<dbReference type="Proteomes" id="UP001194746">
    <property type="component" value="Unassembled WGS sequence"/>
</dbReference>
<feature type="transmembrane region" description="Helical" evidence="7">
    <location>
        <begin position="85"/>
        <end position="104"/>
    </location>
</feature>
<dbReference type="GO" id="GO:0022857">
    <property type="term" value="F:transmembrane transporter activity"/>
    <property type="evidence" value="ECO:0007669"/>
    <property type="project" value="InterPro"/>
</dbReference>
<evidence type="ECO:0000256" key="7">
    <source>
        <dbReference type="SAM" id="Phobius"/>
    </source>
</evidence>
<dbReference type="GO" id="GO:0016020">
    <property type="term" value="C:membrane"/>
    <property type="evidence" value="ECO:0007669"/>
    <property type="project" value="UniProtKB-SubCell"/>
</dbReference>
<dbReference type="InterPro" id="IPR036259">
    <property type="entry name" value="MFS_trans_sf"/>
</dbReference>
<dbReference type="Pfam" id="PF07690">
    <property type="entry name" value="MFS_1"/>
    <property type="match status" value="1"/>
</dbReference>
<dbReference type="SUPFAM" id="SSF103473">
    <property type="entry name" value="MFS general substrate transporter"/>
    <property type="match status" value="1"/>
</dbReference>
<comment type="subcellular location">
    <subcellularLocation>
        <location evidence="1">Membrane</location>
        <topology evidence="1">Multi-pass membrane protein</topology>
    </subcellularLocation>
</comment>
<dbReference type="PANTHER" id="PTHR43791:SF49">
    <property type="entry name" value="TRANSPORTER, PUTATIVE (AFU_ORTHOLOGUE AFUA_4G04250)-RELATED"/>
    <property type="match status" value="1"/>
</dbReference>
<evidence type="ECO:0000256" key="1">
    <source>
        <dbReference type="ARBA" id="ARBA00004141"/>
    </source>
</evidence>
<dbReference type="EMBL" id="VCAU01000003">
    <property type="protein sequence ID" value="KAF9894499.1"/>
    <property type="molecule type" value="Genomic_DNA"/>
</dbReference>
<gene>
    <name evidence="8" type="ORF">FE257_006382</name>
</gene>
<protein>
    <recommendedName>
        <fullName evidence="10">Major facilitator superfamily (MFS) profile domain-containing protein</fullName>
    </recommendedName>
</protein>
<evidence type="ECO:0000313" key="8">
    <source>
        <dbReference type="EMBL" id="KAF9894499.1"/>
    </source>
</evidence>
<keyword evidence="4 7" id="KW-1133">Transmembrane helix</keyword>